<keyword evidence="5" id="KW-0862">Zinc</keyword>
<dbReference type="Proteomes" id="UP001597216">
    <property type="component" value="Unassembled WGS sequence"/>
</dbReference>
<dbReference type="InterPro" id="IPR036264">
    <property type="entry name" value="Bact_exopeptidase_dim_dom"/>
</dbReference>
<reference evidence="9" key="1">
    <citation type="journal article" date="2019" name="Int. J. Syst. Evol. Microbiol.">
        <title>The Global Catalogue of Microorganisms (GCM) 10K type strain sequencing project: providing services to taxonomists for standard genome sequencing and annotation.</title>
        <authorList>
            <consortium name="The Broad Institute Genomics Platform"/>
            <consortium name="The Broad Institute Genome Sequencing Center for Infectious Disease"/>
            <person name="Wu L."/>
            <person name="Ma J."/>
        </authorList>
    </citation>
    <scope>NUCLEOTIDE SEQUENCE [LARGE SCALE GENOMIC DNA]</scope>
    <source>
        <strain evidence="9">CCUG 55074</strain>
    </source>
</reference>
<keyword evidence="4" id="KW-0378">Hydrolase</keyword>
<dbReference type="PROSITE" id="PS00759">
    <property type="entry name" value="ARGE_DAPE_CPG2_2"/>
    <property type="match status" value="1"/>
</dbReference>
<evidence type="ECO:0000313" key="9">
    <source>
        <dbReference type="Proteomes" id="UP001597216"/>
    </source>
</evidence>
<protein>
    <submittedName>
        <fullName evidence="8">M20/M25/M40 family metallo-hydrolase</fullName>
    </submittedName>
</protein>
<evidence type="ECO:0000256" key="3">
    <source>
        <dbReference type="ARBA" id="ARBA00022723"/>
    </source>
</evidence>
<dbReference type="Pfam" id="PF01546">
    <property type="entry name" value="Peptidase_M20"/>
    <property type="match status" value="1"/>
</dbReference>
<keyword evidence="2" id="KW-0645">Protease</keyword>
<gene>
    <name evidence="8" type="ORF">ACFQ27_02530</name>
</gene>
<dbReference type="InterPro" id="IPR011650">
    <property type="entry name" value="Peptidase_M20_dimer"/>
</dbReference>
<feature type="domain" description="Peptidase M20 dimerisation" evidence="7">
    <location>
        <begin position="223"/>
        <end position="369"/>
    </location>
</feature>
<feature type="signal peptide" evidence="6">
    <location>
        <begin position="1"/>
        <end position="23"/>
    </location>
</feature>
<dbReference type="InterPro" id="IPR002933">
    <property type="entry name" value="Peptidase_M20"/>
</dbReference>
<proteinExistence type="inferred from homology"/>
<evidence type="ECO:0000256" key="1">
    <source>
        <dbReference type="ARBA" id="ARBA00006247"/>
    </source>
</evidence>
<accession>A0ABW3SX36</accession>
<dbReference type="InterPro" id="IPR001261">
    <property type="entry name" value="ArgE/DapE_CS"/>
</dbReference>
<dbReference type="NCBIfam" id="NF006596">
    <property type="entry name" value="PRK09133.1"/>
    <property type="match status" value="1"/>
</dbReference>
<keyword evidence="6" id="KW-0732">Signal</keyword>
<evidence type="ECO:0000256" key="2">
    <source>
        <dbReference type="ARBA" id="ARBA00022670"/>
    </source>
</evidence>
<dbReference type="Gene3D" id="3.30.70.360">
    <property type="match status" value="1"/>
</dbReference>
<dbReference type="RefSeq" id="WP_377352300.1">
    <property type="nucleotide sequence ID" value="NZ_JBHTLQ010000004.1"/>
</dbReference>
<keyword evidence="9" id="KW-1185">Reference proteome</keyword>
<dbReference type="PROSITE" id="PS00758">
    <property type="entry name" value="ARGE_DAPE_CPG2_1"/>
    <property type="match status" value="1"/>
</dbReference>
<comment type="similarity">
    <text evidence="1">Belongs to the peptidase M20A family.</text>
</comment>
<evidence type="ECO:0000256" key="4">
    <source>
        <dbReference type="ARBA" id="ARBA00022801"/>
    </source>
</evidence>
<dbReference type="EMBL" id="JBHTLQ010000004">
    <property type="protein sequence ID" value="MFD1189442.1"/>
    <property type="molecule type" value="Genomic_DNA"/>
</dbReference>
<evidence type="ECO:0000259" key="7">
    <source>
        <dbReference type="Pfam" id="PF07687"/>
    </source>
</evidence>
<organism evidence="8 9">
    <name type="scientific">Phenylobacterium conjunctum</name>
    <dbReference type="NCBI Taxonomy" id="1298959"/>
    <lineage>
        <taxon>Bacteria</taxon>
        <taxon>Pseudomonadati</taxon>
        <taxon>Pseudomonadota</taxon>
        <taxon>Alphaproteobacteria</taxon>
        <taxon>Caulobacterales</taxon>
        <taxon>Caulobacteraceae</taxon>
        <taxon>Phenylobacterium</taxon>
    </lineage>
</organism>
<evidence type="ECO:0000256" key="5">
    <source>
        <dbReference type="ARBA" id="ARBA00022833"/>
    </source>
</evidence>
<evidence type="ECO:0000256" key="6">
    <source>
        <dbReference type="SAM" id="SignalP"/>
    </source>
</evidence>
<comment type="caution">
    <text evidence="8">The sequence shown here is derived from an EMBL/GenBank/DDBJ whole genome shotgun (WGS) entry which is preliminary data.</text>
</comment>
<dbReference type="InterPro" id="IPR047177">
    <property type="entry name" value="Pept_M20A"/>
</dbReference>
<sequence>MIRFTAAAGAALSAAALATSASAQTAPRPDQLAFRELYKELIETNTTLSVGSCTAAAEKMATRLKAAGYGDKDVQVIVPPQDARWGALIADLPGTDAKLKPVMLLAHIDVVEAKRSDWVRDPFTLVEEGGYFYARGASDDKAMAASFTDNMIRYKKEGFKPRRGLRLALTCGEESPDSFNGVEWLLANRPEVMKAEFALNEGAGGRLDAKGERVFLGIQAGEKVYQDYVLTVTNPGGHSSRPVKDNAIYHLAGALSRLGAYDFPIKINQATRFHFERMGPIEGGETGAAMTALAKDPTNSAAAAIVARDPSRNSMMRTTCVATMLNAGHAPNALPQHAEANVNCRILPGEDIQAIRAELEGVFADPAVKVTLVGKPSPVTPPPALTKAILGPAEKVAAKMWPGVPLVPAMSTGATDGRFTNAAGVPTYGLSGMFGDPDGGGTHGLNERIRVRSLYEGRDFLYEVVKLYATQK</sequence>
<dbReference type="Gene3D" id="1.10.150.900">
    <property type="match status" value="1"/>
</dbReference>
<name>A0ABW3SX36_9CAUL</name>
<feature type="chain" id="PRO_5045811529" evidence="6">
    <location>
        <begin position="24"/>
        <end position="472"/>
    </location>
</feature>
<keyword evidence="3" id="KW-0479">Metal-binding</keyword>
<dbReference type="SUPFAM" id="SSF53187">
    <property type="entry name" value="Zn-dependent exopeptidases"/>
    <property type="match status" value="1"/>
</dbReference>
<dbReference type="PANTHER" id="PTHR45962:SF1">
    <property type="entry name" value="N-FATTY-ACYL-AMINO ACID SYNTHASE_HYDROLASE PM20D1"/>
    <property type="match status" value="1"/>
</dbReference>
<dbReference type="Gene3D" id="3.40.630.10">
    <property type="entry name" value="Zn peptidases"/>
    <property type="match status" value="1"/>
</dbReference>
<dbReference type="SUPFAM" id="SSF55031">
    <property type="entry name" value="Bacterial exopeptidase dimerisation domain"/>
    <property type="match status" value="1"/>
</dbReference>
<dbReference type="PANTHER" id="PTHR45962">
    <property type="entry name" value="N-FATTY-ACYL-AMINO ACID SYNTHASE/HYDROLASE PM20D1"/>
    <property type="match status" value="1"/>
</dbReference>
<dbReference type="Pfam" id="PF07687">
    <property type="entry name" value="M20_dimer"/>
    <property type="match status" value="1"/>
</dbReference>
<evidence type="ECO:0000313" key="8">
    <source>
        <dbReference type="EMBL" id="MFD1189442.1"/>
    </source>
</evidence>